<dbReference type="RefSeq" id="WP_218030363.1">
    <property type="nucleotide sequence ID" value="NZ_BJYF01000085.1"/>
</dbReference>
<evidence type="ECO:0000313" key="3">
    <source>
        <dbReference type="Proteomes" id="UP000321635"/>
    </source>
</evidence>
<organism evidence="2 3">
    <name type="scientific">Acetobacter nitrogenifigens DSM 23921 = NBRC 105050</name>
    <dbReference type="NCBI Taxonomy" id="1120919"/>
    <lineage>
        <taxon>Bacteria</taxon>
        <taxon>Pseudomonadati</taxon>
        <taxon>Pseudomonadota</taxon>
        <taxon>Alphaproteobacteria</taxon>
        <taxon>Acetobacterales</taxon>
        <taxon>Acetobacteraceae</taxon>
        <taxon>Acetobacter</taxon>
    </lineage>
</organism>
<dbReference type="Gene3D" id="3.30.70.100">
    <property type="match status" value="1"/>
</dbReference>
<dbReference type="InterPro" id="IPR011008">
    <property type="entry name" value="Dimeric_a/b-barrel"/>
</dbReference>
<gene>
    <name evidence="2" type="ORF">ANI02nite_36470</name>
</gene>
<dbReference type="PROSITE" id="PS51318">
    <property type="entry name" value="TAT"/>
    <property type="match status" value="1"/>
</dbReference>
<feature type="region of interest" description="Disordered" evidence="1">
    <location>
        <begin position="39"/>
        <end position="68"/>
    </location>
</feature>
<evidence type="ECO:0000313" key="2">
    <source>
        <dbReference type="EMBL" id="GEN61763.1"/>
    </source>
</evidence>
<dbReference type="InterPro" id="IPR006311">
    <property type="entry name" value="TAT_signal"/>
</dbReference>
<protein>
    <submittedName>
        <fullName evidence="2">Uncharacterized protein</fullName>
    </submittedName>
</protein>
<evidence type="ECO:0000256" key="1">
    <source>
        <dbReference type="SAM" id="MobiDB-lite"/>
    </source>
</evidence>
<comment type="caution">
    <text evidence="2">The sequence shown here is derived from an EMBL/GenBank/DDBJ whole genome shotgun (WGS) entry which is preliminary data.</text>
</comment>
<dbReference type="AlphaFoldDB" id="A0A511XFM4"/>
<proteinExistence type="predicted"/>
<keyword evidence="3" id="KW-1185">Reference proteome</keyword>
<dbReference type="SUPFAM" id="SSF54909">
    <property type="entry name" value="Dimeric alpha+beta barrel"/>
    <property type="match status" value="1"/>
</dbReference>
<accession>A0A511XFM4</accession>
<reference evidence="2 3" key="1">
    <citation type="submission" date="2019-07" db="EMBL/GenBank/DDBJ databases">
        <title>Whole genome shotgun sequence of Acetobacter nitrogenifigens NBRC 105050.</title>
        <authorList>
            <person name="Hosoyama A."/>
            <person name="Uohara A."/>
            <person name="Ohji S."/>
            <person name="Ichikawa N."/>
        </authorList>
    </citation>
    <scope>NUCLEOTIDE SEQUENCE [LARGE SCALE GENOMIC DNA]</scope>
    <source>
        <strain evidence="2 3">NBRC 105050</strain>
    </source>
</reference>
<dbReference type="EMBL" id="BJYF01000085">
    <property type="protein sequence ID" value="GEN61763.1"/>
    <property type="molecule type" value="Genomic_DNA"/>
</dbReference>
<name>A0A511XFM4_9PROT</name>
<sequence length="193" mass="20762">MKTRKAGDQTRVARRDFIHTTGAAIGVSSLMAALAHASPITKTSPEKDSLMGANERSPGPHSAQKAPMDVHPGWVRSGYDDTAGPKAYYINLEAKPGKGDLVEQFLSDILAGVEQEPGTGPWFGCRFSETTFGIFEAFPDTAARNAHGVGPGGRNFLRSAELADMLAYPAHLYRLDVMFGKYNVMFGKKVVSG</sequence>
<dbReference type="Proteomes" id="UP000321635">
    <property type="component" value="Unassembled WGS sequence"/>
</dbReference>